<sequence>MNPPDDASVMKRWPFKAIAGPGGDDQPMIMVTYNGEENQFTVEEIASMVLTIMREISEAHFETPVRNMVVFIPANFNDSQIQATKDAGLIAGLHVIEIVKEPTAFAIAYGLEMKDQAGGATIDQKNVLVFNLDDYTFDVSIFTIDQEGMIEMKATAQDSHLGGGDFTNRMVNHFVQEFQRKYNRDISGDPRVLWRLRNACERGNIELSSNARTTIDIDSLYEGVDFYTIITRAKFDELNKDLFRQGREVVDKCLRDAEMDLSSVHEVILGGECEYTLIPKVQPLLQVLFDGKEVCKIVSPDKAITYRGAVRDAILNGTVGNDKVEKLWLLDVTPLSLGMGVADGIMLVMIPRNTPIPTKAETVCSSYLDNQTAMIFELYEGERARIKDNNFLGKLMLFGIPPAPRGIPLINLCFDVDANEIEKMIQEADEYKAENEEVNKRIGARIDLEHYAFDMMNNVKEMESAIDNTIQWLHSNNLGEAHECENKKVELEDICNPIIARIYLDSGGFDMAGNVPSTCGATGDPEIEEFDQADSD</sequence>
<keyword evidence="3 4" id="KW-0067">ATP-binding</keyword>
<dbReference type="InterPro" id="IPR029048">
    <property type="entry name" value="HSP70_C_sf"/>
</dbReference>
<dbReference type="EMBL" id="CM018041">
    <property type="protein sequence ID" value="KAA8534228.1"/>
    <property type="molecule type" value="Genomic_DNA"/>
</dbReference>
<dbReference type="AlphaFoldDB" id="A0A5J5AVC5"/>
<comment type="similarity">
    <text evidence="1 4">Belongs to the heat shock protein 70 family.</text>
</comment>
<name>A0A5J5AVC5_9ASTE</name>
<dbReference type="InterPro" id="IPR043129">
    <property type="entry name" value="ATPase_NBD"/>
</dbReference>
<reference evidence="5 6" key="1">
    <citation type="submission" date="2019-09" db="EMBL/GenBank/DDBJ databases">
        <title>A chromosome-level genome assembly of the Chinese tupelo Nyssa sinensis.</title>
        <authorList>
            <person name="Yang X."/>
            <person name="Kang M."/>
            <person name="Yang Y."/>
            <person name="Xiong H."/>
            <person name="Wang M."/>
            <person name="Zhang Z."/>
            <person name="Wang Z."/>
            <person name="Wu H."/>
            <person name="Ma T."/>
            <person name="Liu J."/>
            <person name="Xi Z."/>
        </authorList>
    </citation>
    <scope>NUCLEOTIDE SEQUENCE [LARGE SCALE GENOMIC DNA]</scope>
    <source>
        <strain evidence="5">J267</strain>
        <tissue evidence="5">Leaf</tissue>
    </source>
</reference>
<proteinExistence type="inferred from homology"/>
<dbReference type="PANTHER" id="PTHR19375">
    <property type="entry name" value="HEAT SHOCK PROTEIN 70KDA"/>
    <property type="match status" value="1"/>
</dbReference>
<dbReference type="Gene3D" id="2.60.34.10">
    <property type="entry name" value="Substrate Binding Domain Of DNAk, Chain A, domain 1"/>
    <property type="match status" value="1"/>
</dbReference>
<evidence type="ECO:0000313" key="6">
    <source>
        <dbReference type="Proteomes" id="UP000325577"/>
    </source>
</evidence>
<dbReference type="SUPFAM" id="SSF100934">
    <property type="entry name" value="Heat shock protein 70kD (HSP70), C-terminal subdomain"/>
    <property type="match status" value="1"/>
</dbReference>
<dbReference type="InterPro" id="IPR013126">
    <property type="entry name" value="Hsp_70_fam"/>
</dbReference>
<dbReference type="FunFam" id="3.30.420.40:FF:000545">
    <property type="entry name" value="Endoplasmic reticulum chaperone BiP"/>
    <property type="match status" value="1"/>
</dbReference>
<dbReference type="GO" id="GO:0140662">
    <property type="term" value="F:ATP-dependent protein folding chaperone"/>
    <property type="evidence" value="ECO:0007669"/>
    <property type="project" value="InterPro"/>
</dbReference>
<dbReference type="InterPro" id="IPR029047">
    <property type="entry name" value="HSP70_peptide-bd_sf"/>
</dbReference>
<dbReference type="OrthoDB" id="3789372at2759"/>
<dbReference type="Gene3D" id="1.20.1270.10">
    <property type="match status" value="1"/>
</dbReference>
<evidence type="ECO:0000256" key="3">
    <source>
        <dbReference type="ARBA" id="ARBA00022840"/>
    </source>
</evidence>
<gene>
    <name evidence="5" type="ORF">F0562_031579</name>
</gene>
<keyword evidence="2 4" id="KW-0547">Nucleotide-binding</keyword>
<dbReference type="PRINTS" id="PR00301">
    <property type="entry name" value="HEATSHOCK70"/>
</dbReference>
<evidence type="ECO:0000256" key="4">
    <source>
        <dbReference type="RuleBase" id="RU003322"/>
    </source>
</evidence>
<dbReference type="Gene3D" id="3.30.420.40">
    <property type="match status" value="2"/>
</dbReference>
<dbReference type="SUPFAM" id="SSF53067">
    <property type="entry name" value="Actin-like ATPase domain"/>
    <property type="match status" value="2"/>
</dbReference>
<accession>A0A5J5AVC5</accession>
<dbReference type="FunFam" id="3.90.640.10:FF:000002">
    <property type="entry name" value="Heat shock 70 kDa"/>
    <property type="match status" value="1"/>
</dbReference>
<evidence type="ECO:0000313" key="5">
    <source>
        <dbReference type="EMBL" id="KAA8534228.1"/>
    </source>
</evidence>
<dbReference type="Proteomes" id="UP000325577">
    <property type="component" value="Linkage Group LG18"/>
</dbReference>
<organism evidence="5 6">
    <name type="scientific">Nyssa sinensis</name>
    <dbReference type="NCBI Taxonomy" id="561372"/>
    <lineage>
        <taxon>Eukaryota</taxon>
        <taxon>Viridiplantae</taxon>
        <taxon>Streptophyta</taxon>
        <taxon>Embryophyta</taxon>
        <taxon>Tracheophyta</taxon>
        <taxon>Spermatophyta</taxon>
        <taxon>Magnoliopsida</taxon>
        <taxon>eudicotyledons</taxon>
        <taxon>Gunneridae</taxon>
        <taxon>Pentapetalae</taxon>
        <taxon>asterids</taxon>
        <taxon>Cornales</taxon>
        <taxon>Nyssaceae</taxon>
        <taxon>Nyssa</taxon>
    </lineage>
</organism>
<dbReference type="SUPFAM" id="SSF100920">
    <property type="entry name" value="Heat shock protein 70kD (HSP70), peptide-binding domain"/>
    <property type="match status" value="1"/>
</dbReference>
<protein>
    <submittedName>
        <fullName evidence="5">Uncharacterized protein</fullName>
    </submittedName>
</protein>
<evidence type="ECO:0000256" key="1">
    <source>
        <dbReference type="ARBA" id="ARBA00007381"/>
    </source>
</evidence>
<dbReference type="GO" id="GO:0005524">
    <property type="term" value="F:ATP binding"/>
    <property type="evidence" value="ECO:0007669"/>
    <property type="project" value="UniProtKB-KW"/>
</dbReference>
<keyword evidence="6" id="KW-1185">Reference proteome</keyword>
<evidence type="ECO:0000256" key="2">
    <source>
        <dbReference type="ARBA" id="ARBA00022741"/>
    </source>
</evidence>
<dbReference type="Pfam" id="PF00012">
    <property type="entry name" value="HSP70"/>
    <property type="match status" value="1"/>
</dbReference>
<dbReference type="Gene3D" id="3.90.640.10">
    <property type="entry name" value="Actin, Chain A, domain 4"/>
    <property type="match status" value="1"/>
</dbReference>